<dbReference type="EMBL" id="JACHWS010000001">
    <property type="protein sequence ID" value="MBB3037057.1"/>
    <property type="molecule type" value="Genomic_DNA"/>
</dbReference>
<protein>
    <submittedName>
        <fullName evidence="1">Uncharacterized protein</fullName>
    </submittedName>
</protein>
<proteinExistence type="predicted"/>
<keyword evidence="2" id="KW-1185">Reference proteome</keyword>
<dbReference type="Proteomes" id="UP000567922">
    <property type="component" value="Unassembled WGS sequence"/>
</dbReference>
<dbReference type="AlphaFoldDB" id="A0A839RL09"/>
<name>A0A839RL09_9ACTN</name>
<reference evidence="1 2" key="1">
    <citation type="submission" date="2020-08" db="EMBL/GenBank/DDBJ databases">
        <title>Sequencing the genomes of 1000 actinobacteria strains.</title>
        <authorList>
            <person name="Klenk H.-P."/>
        </authorList>
    </citation>
    <scope>NUCLEOTIDE SEQUENCE [LARGE SCALE GENOMIC DNA]</scope>
    <source>
        <strain evidence="1 2">DSM 45258</strain>
    </source>
</reference>
<organism evidence="1 2">
    <name type="scientific">Hoyosella altamirensis</name>
    <dbReference type="NCBI Taxonomy" id="616997"/>
    <lineage>
        <taxon>Bacteria</taxon>
        <taxon>Bacillati</taxon>
        <taxon>Actinomycetota</taxon>
        <taxon>Actinomycetes</taxon>
        <taxon>Mycobacteriales</taxon>
        <taxon>Hoyosellaceae</taxon>
        <taxon>Hoyosella</taxon>
    </lineage>
</organism>
<evidence type="ECO:0000313" key="2">
    <source>
        <dbReference type="Proteomes" id="UP000567922"/>
    </source>
</evidence>
<gene>
    <name evidence="1" type="ORF">FHU29_001491</name>
</gene>
<sequence>MDEIAAAAKELSDEDRSIILDLVRRLRTRRRK</sequence>
<comment type="caution">
    <text evidence="1">The sequence shown here is derived from an EMBL/GenBank/DDBJ whole genome shotgun (WGS) entry which is preliminary data.</text>
</comment>
<accession>A0A839RL09</accession>
<evidence type="ECO:0000313" key="1">
    <source>
        <dbReference type="EMBL" id="MBB3037057.1"/>
    </source>
</evidence>